<sequence length="332" mass="36680">MIYATWRQCRGQIVWSLAMIFLLLLTAALSGWFVQRSGESWDFGDICSRWYDGGGGCRTDTALTFTTLFVLLLPFAAGMLVGVTTFARDFEQGPENLDLQESTSLVRWYFVRVLVVFVPITLAMAVLGLVLGWTHTLGRGEAATNEATSFSLMEFPNFQTTGIVVGAYTFLAMTTGSAAALLIRNTVVAMVTTLLAFLIVPVALSAMVREHYTAPDIDVQPIDGLARAAEYAPSPYQNLDSRWVIGAGFAGTDGNMIDADYTMCWGSDNSDRRQQDLEVDNCLREQGIDHYAVVYHPQSRYWHFQFIETAVMLLCSGLMVALALVGARGQRR</sequence>
<proteinExistence type="predicted"/>
<dbReference type="EMBL" id="MRBO01000616">
    <property type="protein sequence ID" value="KAB2582931.1"/>
    <property type="molecule type" value="Genomic_DNA"/>
</dbReference>
<dbReference type="AlphaFoldDB" id="A0A5N5DZP5"/>
<keyword evidence="1" id="KW-0812">Transmembrane</keyword>
<protein>
    <recommendedName>
        <fullName evidence="4">ABC transporter permease</fullName>
    </recommendedName>
</protein>
<evidence type="ECO:0008006" key="4">
    <source>
        <dbReference type="Google" id="ProtNLM"/>
    </source>
</evidence>
<organism evidence="2 3">
    <name type="scientific">Rhodococcus erythropolis</name>
    <name type="common">Arthrobacter picolinophilus</name>
    <dbReference type="NCBI Taxonomy" id="1833"/>
    <lineage>
        <taxon>Bacteria</taxon>
        <taxon>Bacillati</taxon>
        <taxon>Actinomycetota</taxon>
        <taxon>Actinomycetes</taxon>
        <taxon>Mycobacteriales</taxon>
        <taxon>Nocardiaceae</taxon>
        <taxon>Rhodococcus</taxon>
        <taxon>Rhodococcus erythropolis group</taxon>
    </lineage>
</organism>
<feature type="transmembrane region" description="Helical" evidence="1">
    <location>
        <begin position="12"/>
        <end position="34"/>
    </location>
</feature>
<feature type="transmembrane region" description="Helical" evidence="1">
    <location>
        <begin position="306"/>
        <end position="327"/>
    </location>
</feature>
<dbReference type="Proteomes" id="UP000325576">
    <property type="component" value="Unassembled WGS sequence"/>
</dbReference>
<evidence type="ECO:0000313" key="3">
    <source>
        <dbReference type="Proteomes" id="UP000325576"/>
    </source>
</evidence>
<evidence type="ECO:0000313" key="2">
    <source>
        <dbReference type="EMBL" id="KAB2582931.1"/>
    </source>
</evidence>
<accession>A0A5N5DZP5</accession>
<comment type="caution">
    <text evidence="2">The sequence shown here is derived from an EMBL/GenBank/DDBJ whole genome shotgun (WGS) entry which is preliminary data.</text>
</comment>
<gene>
    <name evidence="2" type="ORF">BS297_23205</name>
</gene>
<feature type="transmembrane region" description="Helical" evidence="1">
    <location>
        <begin position="68"/>
        <end position="87"/>
    </location>
</feature>
<evidence type="ECO:0000256" key="1">
    <source>
        <dbReference type="SAM" id="Phobius"/>
    </source>
</evidence>
<reference evidence="2 3" key="1">
    <citation type="journal article" date="2017" name="Poromechanics V (2013)">
        <title>Genomic Characterization of the Arsenic-Tolerant Actinobacterium, &lt;i&gt;Rhodococcus erythropolis&lt;/i&gt; S43.</title>
        <authorList>
            <person name="Retamal-Morales G."/>
            <person name="Mehnert M."/>
            <person name="Schwabe R."/>
            <person name="Tischler D."/>
            <person name="Schloemann M."/>
            <person name="Levican G.J."/>
        </authorList>
    </citation>
    <scope>NUCLEOTIDE SEQUENCE [LARGE SCALE GENOMIC DNA]</scope>
    <source>
        <strain evidence="2 3">S43</strain>
    </source>
</reference>
<feature type="transmembrane region" description="Helical" evidence="1">
    <location>
        <begin position="187"/>
        <end position="208"/>
    </location>
</feature>
<feature type="transmembrane region" description="Helical" evidence="1">
    <location>
        <begin position="162"/>
        <end position="182"/>
    </location>
</feature>
<feature type="transmembrane region" description="Helical" evidence="1">
    <location>
        <begin position="108"/>
        <end position="131"/>
    </location>
</feature>
<name>A0A5N5DZP5_RHOER</name>
<keyword evidence="1" id="KW-0472">Membrane</keyword>
<keyword evidence="1" id="KW-1133">Transmembrane helix</keyword>